<dbReference type="InterPro" id="IPR056362">
    <property type="entry name" value="AtuA-like_ferredoxin_dom"/>
</dbReference>
<gene>
    <name evidence="3" type="ORF">ACFYXQ_40800</name>
</gene>
<accession>A0ABW6SCZ5</accession>
<evidence type="ECO:0000313" key="4">
    <source>
        <dbReference type="Proteomes" id="UP001601992"/>
    </source>
</evidence>
<dbReference type="RefSeq" id="WP_040830947.1">
    <property type="nucleotide sequence ID" value="NZ_JBIAQY010000023.1"/>
</dbReference>
<comment type="caution">
    <text evidence="3">The sequence shown here is derived from an EMBL/GenBank/DDBJ whole genome shotgun (WGS) entry which is preliminary data.</text>
</comment>
<name>A0ABW6SCZ5_9NOCA</name>
<proteinExistence type="predicted"/>
<dbReference type="InterPro" id="IPR010839">
    <property type="entry name" value="AtuA_N"/>
</dbReference>
<evidence type="ECO:0000259" key="1">
    <source>
        <dbReference type="Pfam" id="PF07287"/>
    </source>
</evidence>
<dbReference type="Pfam" id="PF07287">
    <property type="entry name" value="AtuA"/>
    <property type="match status" value="1"/>
</dbReference>
<dbReference type="Proteomes" id="UP001601992">
    <property type="component" value="Unassembled WGS sequence"/>
</dbReference>
<dbReference type="EMBL" id="JBIAQY010000023">
    <property type="protein sequence ID" value="MFF3574104.1"/>
    <property type="molecule type" value="Genomic_DNA"/>
</dbReference>
<dbReference type="PANTHER" id="PTHR47585">
    <property type="match status" value="1"/>
</dbReference>
<protein>
    <submittedName>
        <fullName evidence="3">Acyclic terpene utilization AtuA family protein</fullName>
    </submittedName>
</protein>
<organism evidence="3 4">
    <name type="scientific">Nocardia jiangxiensis</name>
    <dbReference type="NCBI Taxonomy" id="282685"/>
    <lineage>
        <taxon>Bacteria</taxon>
        <taxon>Bacillati</taxon>
        <taxon>Actinomycetota</taxon>
        <taxon>Actinomycetes</taxon>
        <taxon>Mycobacteriales</taxon>
        <taxon>Nocardiaceae</taxon>
        <taxon>Nocardia</taxon>
    </lineage>
</organism>
<evidence type="ECO:0000259" key="2">
    <source>
        <dbReference type="Pfam" id="PF23544"/>
    </source>
</evidence>
<dbReference type="PANTHER" id="PTHR47585:SF1">
    <property type="entry name" value="DUF1446 DOMAIN-CONTAINING PROTEIN"/>
    <property type="match status" value="1"/>
</dbReference>
<feature type="domain" description="AtuA-like ferredoxin-fold" evidence="2">
    <location>
        <begin position="488"/>
        <end position="581"/>
    </location>
</feature>
<dbReference type="Pfam" id="PF23544">
    <property type="entry name" value="AtuA_ferredoxin"/>
    <property type="match status" value="1"/>
</dbReference>
<keyword evidence="4" id="KW-1185">Reference proteome</keyword>
<evidence type="ECO:0000313" key="3">
    <source>
        <dbReference type="EMBL" id="MFF3574104.1"/>
    </source>
</evidence>
<feature type="domain" description="Acyclic terpene utilisation N-terminal" evidence="1">
    <location>
        <begin position="10"/>
        <end position="445"/>
    </location>
</feature>
<sequence>MNRTTPRRPVRIGNASGFYGDRLAAFRAMVEGGPVDVVTGDYLAELTMLILWKAKQKDPETGYAKTFVTQFEQVARTCADRGIKIVVNAGGLAPAGLAARVRSIVQAEGLDLAVAHVEGDDIVDRLSQLQAAGHPLRHLDKDISLEQAGAQPISANVYLGGWGIAAALARGADIVITPRVTDAALVLGVGAWWHDWKRTDFDALAGAVAAGHIIECGPQATGGNYSQIHEIADRRYPGSPIAELAHDGSFVITKHDGTGGTVSPGTITAQLLYEVDSPVYLNPDVVAHFDTLQLTQDGTDRVRVSGATGSPPPSTLKVAMNFIGGYRNTMTLVLTGLDIEEKARWATEQLFEILGGREAFDDIDVQLLRYDRAEPARLSEATAHLRVTVKDRDRSKVDRAFSNAVLELAVGGYAGFHTTTPPSSASEFGVYWPTVVPAAGIEQIVVHADGYRETIEHAPQTDDRYSGVIRGVEYNSGTADFGPTTRRPLGSVVAARSGDKGGKANVGIWTDTAERWNWLRSHLTTERLTELVSDAAGFEVRRYEFPNLRALNFVIVGFLGDGVASCTRTDPQAKGLGEFLRATYTDIPDKLMGDPDGLR</sequence>
<reference evidence="3 4" key="1">
    <citation type="submission" date="2024-10" db="EMBL/GenBank/DDBJ databases">
        <title>The Natural Products Discovery Center: Release of the First 8490 Sequenced Strains for Exploring Actinobacteria Biosynthetic Diversity.</title>
        <authorList>
            <person name="Kalkreuter E."/>
            <person name="Kautsar S.A."/>
            <person name="Yang D."/>
            <person name="Bader C.D."/>
            <person name="Teijaro C.N."/>
            <person name="Fluegel L."/>
            <person name="Davis C.M."/>
            <person name="Simpson J.R."/>
            <person name="Lauterbach L."/>
            <person name="Steele A.D."/>
            <person name="Gui C."/>
            <person name="Meng S."/>
            <person name="Li G."/>
            <person name="Viehrig K."/>
            <person name="Ye F."/>
            <person name="Su P."/>
            <person name="Kiefer A.F."/>
            <person name="Nichols A."/>
            <person name="Cepeda A.J."/>
            <person name="Yan W."/>
            <person name="Fan B."/>
            <person name="Jiang Y."/>
            <person name="Adhikari A."/>
            <person name="Zheng C.-J."/>
            <person name="Schuster L."/>
            <person name="Cowan T.M."/>
            <person name="Smanski M.J."/>
            <person name="Chevrette M.G."/>
            <person name="De Carvalho L.P.S."/>
            <person name="Shen B."/>
        </authorList>
    </citation>
    <scope>NUCLEOTIDE SEQUENCE [LARGE SCALE GENOMIC DNA]</scope>
    <source>
        <strain evidence="3 4">NPDC002593</strain>
    </source>
</reference>